<dbReference type="AlphaFoldDB" id="K4J2F1"/>
<dbReference type="Pfam" id="PF10959">
    <property type="entry name" value="DUF2761"/>
    <property type="match status" value="1"/>
</dbReference>
<evidence type="ECO:0000313" key="1">
    <source>
        <dbReference type="EMBL" id="AFU76023.1"/>
    </source>
</evidence>
<protein>
    <submittedName>
        <fullName evidence="1">KleF stable inheritance protein</fullName>
    </submittedName>
</protein>
<keyword evidence="1" id="KW-0614">Plasmid</keyword>
<geneLocation type="plasmid" evidence="1">
    <name>pIJB1</name>
</geneLocation>
<sequence>MTKMLRPYPLGYVCPNTGRVAVLVRAYADSDLNGDAPAYWYSQKSEEWGLDPWKLVEGVDPHAAGGSYDICFANGSVSTVGPLMTIFLGAADAARLNAKEEDERREALAVIAGDLGLDASALRIESLIESRPAVFYDMPDGTTRSACSLDSEFWREALARGAAVRAIRQAKAH</sequence>
<organism evidence="1">
    <name type="scientific">Burkholderia cepacia</name>
    <name type="common">Pseudomonas cepacia</name>
    <dbReference type="NCBI Taxonomy" id="292"/>
    <lineage>
        <taxon>Bacteria</taxon>
        <taxon>Pseudomonadati</taxon>
        <taxon>Pseudomonadota</taxon>
        <taxon>Betaproteobacteria</taxon>
        <taxon>Burkholderiales</taxon>
        <taxon>Burkholderiaceae</taxon>
        <taxon>Burkholderia</taxon>
        <taxon>Burkholderia cepacia complex</taxon>
    </lineage>
</organism>
<dbReference type="EMBL" id="JX847411">
    <property type="protein sequence ID" value="AFU76023.1"/>
    <property type="molecule type" value="Genomic_DNA"/>
</dbReference>
<reference evidence="1" key="2">
    <citation type="submission" date="2012-09" db="EMBL/GenBank/DDBJ databases">
        <authorList>
            <person name="Lin Q.Y."/>
            <person name="Bruce I.J."/>
        </authorList>
    </citation>
    <scope>NUCLEOTIDE SEQUENCE</scope>
    <source>
        <strain evidence="1">2a</strain>
        <plasmid evidence="1">pIJB1</plasmid>
    </source>
</reference>
<dbReference type="InterPro" id="IPR024249">
    <property type="entry name" value="DUF2761"/>
</dbReference>
<reference evidence="1" key="1">
    <citation type="submission" date="2005-04" db="EMBL/GenBank/DDBJ databases">
        <authorList>
            <person name="Sebastianelli A."/>
            <person name="Bruce I.J."/>
        </authorList>
    </citation>
    <scope>NUCLEOTIDE SEQUENCE</scope>
    <source>
        <strain evidence="1">2a</strain>
        <plasmid evidence="1">pIJB1</plasmid>
    </source>
</reference>
<name>K4J2F1_BURCE</name>
<gene>
    <name evidence="1" type="primary">kleF</name>
</gene>
<accession>K4J2F1</accession>
<proteinExistence type="predicted"/>
<dbReference type="RefSeq" id="WP_015063538.1">
    <property type="nucleotide sequence ID" value="NC_019378.1"/>
</dbReference>